<evidence type="ECO:0000259" key="2">
    <source>
        <dbReference type="Pfam" id="PF22599"/>
    </source>
</evidence>
<feature type="signal peptide" evidence="1">
    <location>
        <begin position="1"/>
        <end position="19"/>
    </location>
</feature>
<sequence>MFKNFYVLGFLLTAASVYAQEPANTAAPSAPFSDSRDHALVFTIIQDEFMLDNTTVKNAAIVEKAGRQYGGLHIELKPEAAKKFTEMTQAGTGRRLNLIFNKVIVTATVIQTPLTGDFLISGISRQDAQTFLNMLNANKPKNNKDSSD</sequence>
<evidence type="ECO:0000313" key="4">
    <source>
        <dbReference type="Proteomes" id="UP000324194"/>
    </source>
</evidence>
<name>A0A5E4PED9_9COXI</name>
<dbReference type="EMBL" id="LR699119">
    <property type="protein sequence ID" value="VVC74783.1"/>
    <property type="molecule type" value="Genomic_DNA"/>
</dbReference>
<evidence type="ECO:0000313" key="3">
    <source>
        <dbReference type="EMBL" id="VVC74783.1"/>
    </source>
</evidence>
<dbReference type="AlphaFoldDB" id="A0A5E4PED9"/>
<feature type="domain" description="SecDF P1 head subdomain" evidence="2">
    <location>
        <begin position="43"/>
        <end position="138"/>
    </location>
</feature>
<dbReference type="InterPro" id="IPR054384">
    <property type="entry name" value="SecDF_P1_head"/>
</dbReference>
<dbReference type="KEGG" id="asip:AQUSIP_00550"/>
<dbReference type="RefSeq" id="WP_148337502.1">
    <property type="nucleotide sequence ID" value="NZ_LR699119.1"/>
</dbReference>
<dbReference type="Gene3D" id="3.30.1360.200">
    <property type="match status" value="1"/>
</dbReference>
<dbReference type="Proteomes" id="UP000324194">
    <property type="component" value="Chromosome 1"/>
</dbReference>
<protein>
    <recommendedName>
        <fullName evidence="2">SecDF P1 head subdomain domain-containing protein</fullName>
    </recommendedName>
</protein>
<evidence type="ECO:0000256" key="1">
    <source>
        <dbReference type="SAM" id="SignalP"/>
    </source>
</evidence>
<keyword evidence="4" id="KW-1185">Reference proteome</keyword>
<dbReference type="Pfam" id="PF22599">
    <property type="entry name" value="SecDF_P1_head"/>
    <property type="match status" value="1"/>
</dbReference>
<keyword evidence="1" id="KW-0732">Signal</keyword>
<accession>A0A5E4PED9</accession>
<reference evidence="3 4" key="1">
    <citation type="submission" date="2019-08" db="EMBL/GenBank/DDBJ databases">
        <authorList>
            <person name="Guy L."/>
        </authorList>
    </citation>
    <scope>NUCLEOTIDE SEQUENCE [LARGE SCALE GENOMIC DNA]</scope>
    <source>
        <strain evidence="3 4">SGT-108</strain>
    </source>
</reference>
<organism evidence="3 4">
    <name type="scientific">Aquicella siphonis</name>
    <dbReference type="NCBI Taxonomy" id="254247"/>
    <lineage>
        <taxon>Bacteria</taxon>
        <taxon>Pseudomonadati</taxon>
        <taxon>Pseudomonadota</taxon>
        <taxon>Gammaproteobacteria</taxon>
        <taxon>Legionellales</taxon>
        <taxon>Coxiellaceae</taxon>
        <taxon>Aquicella</taxon>
    </lineage>
</organism>
<proteinExistence type="predicted"/>
<feature type="chain" id="PRO_5022789836" description="SecDF P1 head subdomain domain-containing protein" evidence="1">
    <location>
        <begin position="20"/>
        <end position="148"/>
    </location>
</feature>
<gene>
    <name evidence="3" type="ORF">AQUSIP_00550</name>
</gene>